<evidence type="ECO:0000256" key="6">
    <source>
        <dbReference type="PIRSR" id="PIRSR022950-1"/>
    </source>
</evidence>
<evidence type="ECO:0000256" key="7">
    <source>
        <dbReference type="SAM" id="MobiDB-lite"/>
    </source>
</evidence>
<evidence type="ECO:0000259" key="8">
    <source>
        <dbReference type="Pfam" id="PF12697"/>
    </source>
</evidence>
<evidence type="ECO:0000256" key="3">
    <source>
        <dbReference type="ARBA" id="ARBA00022801"/>
    </source>
</evidence>
<keyword evidence="2 5" id="KW-0719">Serine esterase</keyword>
<dbReference type="PANTHER" id="PTHR14189:SF0">
    <property type="entry name" value="PROTEIN PHOSPHATASE METHYLESTERASE 1"/>
    <property type="match status" value="1"/>
</dbReference>
<feature type="region of interest" description="Disordered" evidence="7">
    <location>
        <begin position="17"/>
        <end position="56"/>
    </location>
</feature>
<protein>
    <recommendedName>
        <fullName evidence="5">Protein phosphatase methylesterase 1</fullName>
        <shortName evidence="5">PME-1</shortName>
        <ecNumber evidence="5">3.1.1.-</ecNumber>
    </recommendedName>
</protein>
<feature type="active site" evidence="6">
    <location>
        <position position="324"/>
    </location>
</feature>
<dbReference type="Pfam" id="PF12697">
    <property type="entry name" value="Abhydrolase_6"/>
    <property type="match status" value="1"/>
</dbReference>
<dbReference type="EMBL" id="GBEZ01021921">
    <property type="protein sequence ID" value="JAC64870.1"/>
    <property type="molecule type" value="Transcribed_RNA"/>
</dbReference>
<dbReference type="PIRSF" id="PIRSF022950">
    <property type="entry name" value="PPase_methylesterase_euk"/>
    <property type="match status" value="1"/>
</dbReference>
<reference evidence="9" key="1">
    <citation type="submission" date="2014-05" db="EMBL/GenBank/DDBJ databases">
        <title>The transcriptome of the halophilic microalga Tetraselmis sp. GSL018 isolated from the Great Salt Lake, Utah.</title>
        <authorList>
            <person name="Jinkerson R.E."/>
            <person name="D'Adamo S."/>
            <person name="Posewitz M.C."/>
        </authorList>
    </citation>
    <scope>NUCLEOTIDE SEQUENCE</scope>
    <source>
        <strain evidence="9">GSL018</strain>
    </source>
</reference>
<keyword evidence="3 5" id="KW-0378">Hydrolase</keyword>
<evidence type="ECO:0000256" key="2">
    <source>
        <dbReference type="ARBA" id="ARBA00022487"/>
    </source>
</evidence>
<dbReference type="PRINTS" id="PR00111">
    <property type="entry name" value="ABHYDROLASE"/>
</dbReference>
<accession>A0A061R2D0</accession>
<comment type="function">
    <text evidence="5">Demethylates proteins that have been reversibly carboxymethylated.</text>
</comment>
<dbReference type="EC" id="3.1.1.-" evidence="5"/>
<feature type="domain" description="AB hydrolase-1" evidence="8">
    <location>
        <begin position="97"/>
        <end position="337"/>
    </location>
</feature>
<evidence type="ECO:0000256" key="4">
    <source>
        <dbReference type="ARBA" id="ARBA00049203"/>
    </source>
</evidence>
<dbReference type="SUPFAM" id="SSF53474">
    <property type="entry name" value="alpha/beta-Hydrolases"/>
    <property type="match status" value="1"/>
</dbReference>
<dbReference type="AlphaFoldDB" id="A0A061R2D0"/>
<dbReference type="InterPro" id="IPR000073">
    <property type="entry name" value="AB_hydrolase_1"/>
</dbReference>
<dbReference type="GO" id="GO:0051723">
    <property type="term" value="F:protein methylesterase activity"/>
    <property type="evidence" value="ECO:0007669"/>
    <property type="project" value="UniProtKB-EC"/>
</dbReference>
<organism evidence="9">
    <name type="scientific">Tetraselmis sp. GSL018</name>
    <dbReference type="NCBI Taxonomy" id="582737"/>
    <lineage>
        <taxon>Eukaryota</taxon>
        <taxon>Viridiplantae</taxon>
        <taxon>Chlorophyta</taxon>
        <taxon>core chlorophytes</taxon>
        <taxon>Chlorodendrophyceae</taxon>
        <taxon>Chlorodendrales</taxon>
        <taxon>Chlorodendraceae</taxon>
        <taxon>Tetraselmis</taxon>
    </lineage>
</organism>
<proteinExistence type="inferred from homology"/>
<name>A0A061R2D0_9CHLO</name>
<evidence type="ECO:0000256" key="1">
    <source>
        <dbReference type="ARBA" id="ARBA00008645"/>
    </source>
</evidence>
<feature type="active site" evidence="6">
    <location>
        <position position="171"/>
    </location>
</feature>
<gene>
    <name evidence="9" type="primary">PPME1</name>
    <name evidence="9" type="ORF">TSPGSL018_17333</name>
</gene>
<feature type="active site" evidence="6">
    <location>
        <position position="196"/>
    </location>
</feature>
<evidence type="ECO:0000256" key="5">
    <source>
        <dbReference type="PIRNR" id="PIRNR022950"/>
    </source>
</evidence>
<comment type="catalytic activity">
    <reaction evidence="4">
        <text>[phosphatase 2A protein]-C-terminal L-leucine methyl ester + H2O = [phosphatase 2A protein]-C-terminal L-leucine + methanol + H(+)</text>
        <dbReference type="Rhea" id="RHEA:48548"/>
        <dbReference type="Rhea" id="RHEA-COMP:12134"/>
        <dbReference type="Rhea" id="RHEA-COMP:12135"/>
        <dbReference type="ChEBI" id="CHEBI:15377"/>
        <dbReference type="ChEBI" id="CHEBI:15378"/>
        <dbReference type="ChEBI" id="CHEBI:17790"/>
        <dbReference type="ChEBI" id="CHEBI:90516"/>
        <dbReference type="ChEBI" id="CHEBI:90517"/>
        <dbReference type="EC" id="3.1.1.89"/>
    </reaction>
</comment>
<dbReference type="InterPro" id="IPR016812">
    <property type="entry name" value="PPase_methylesterase_euk"/>
</dbReference>
<evidence type="ECO:0000313" key="9">
    <source>
        <dbReference type="EMBL" id="JAC64870.1"/>
    </source>
</evidence>
<feature type="compositionally biased region" description="Low complexity" evidence="7">
    <location>
        <begin position="34"/>
        <end position="44"/>
    </location>
</feature>
<sequence length="362" mass="38952">MASFPVARQTAASCPRLFSKPAVPGSSEHLDPIPDSSESASGSEDAPRPSPLHSSRRRQCHLTGWDAYFDRCEDLTLIDRGGTFRVYTAGSVGPILFCIHGAGYTGLTWSLIASRLKKEYRVVAFDQRGHGATGTYHDDDFSLETLADDAVAVWKAACGEAATATVVIGHSMGGAVAVKAASLGAIRPLEGVAVIDVVEGTALAALPAMMGILRQRPPEFTALDVAFEWALTSGVTRNPEAASVSLPSQLTPPTEENPNLRWITPLAKTQPYWEGWYRGLSSEFLKLPCARLLILAGTDRLDKELTIGQMQGKFKLTLLPVAGHAIHEDEPDSTAEAMQSFLNHFRVGKPAQLPFGSWGAKR</sequence>
<dbReference type="Gene3D" id="3.40.50.1820">
    <property type="entry name" value="alpha/beta hydrolase"/>
    <property type="match status" value="1"/>
</dbReference>
<dbReference type="InterPro" id="IPR029058">
    <property type="entry name" value="AB_hydrolase_fold"/>
</dbReference>
<comment type="similarity">
    <text evidence="1 5">Belongs to the AB hydrolase superfamily.</text>
</comment>
<dbReference type="PANTHER" id="PTHR14189">
    <property type="entry name" value="PROTEIN PHOSPHATASE METHYLESTERASE-1 RELATED"/>
    <property type="match status" value="1"/>
</dbReference>